<dbReference type="Proteomes" id="UP000070400">
    <property type="component" value="Unassembled WGS sequence"/>
</dbReference>
<reference evidence="1 2" key="1">
    <citation type="journal article" date="2016" name="Sci. Rep.">
        <title>Metabolic traits of an uncultured archaeal lineage -MSBL1- from brine pools of the Red Sea.</title>
        <authorList>
            <person name="Mwirichia R."/>
            <person name="Alam I."/>
            <person name="Rashid M."/>
            <person name="Vinu M."/>
            <person name="Ba-Alawi W."/>
            <person name="Anthony Kamau A."/>
            <person name="Kamanda Ngugi D."/>
            <person name="Goker M."/>
            <person name="Klenk H.P."/>
            <person name="Bajic V."/>
            <person name="Stingl U."/>
        </authorList>
    </citation>
    <scope>NUCLEOTIDE SEQUENCE [LARGE SCALE GENOMIC DNA]</scope>
    <source>
        <strain evidence="1">SCGC-AAA261D19</strain>
    </source>
</reference>
<dbReference type="AlphaFoldDB" id="A0A133V7D9"/>
<name>A0A133V7D9_9EURY</name>
<protein>
    <submittedName>
        <fullName evidence="1">Uncharacterized protein</fullName>
    </submittedName>
</protein>
<evidence type="ECO:0000313" key="1">
    <source>
        <dbReference type="EMBL" id="KXB02360.1"/>
    </source>
</evidence>
<comment type="caution">
    <text evidence="1">The sequence shown here is derived from an EMBL/GenBank/DDBJ whole genome shotgun (WGS) entry which is preliminary data.</text>
</comment>
<keyword evidence="2" id="KW-1185">Reference proteome</keyword>
<organism evidence="1 2">
    <name type="scientific">candidate division MSBL1 archaeon SCGC-AAA261D19</name>
    <dbReference type="NCBI Taxonomy" id="1698273"/>
    <lineage>
        <taxon>Archaea</taxon>
        <taxon>Methanobacteriati</taxon>
        <taxon>Methanobacteriota</taxon>
        <taxon>candidate division MSBL1</taxon>
    </lineage>
</organism>
<proteinExistence type="predicted"/>
<accession>A0A133V7D9</accession>
<evidence type="ECO:0000313" key="2">
    <source>
        <dbReference type="Proteomes" id="UP000070400"/>
    </source>
</evidence>
<dbReference type="EMBL" id="LHXX01000017">
    <property type="protein sequence ID" value="KXB02360.1"/>
    <property type="molecule type" value="Genomic_DNA"/>
</dbReference>
<sequence>MNKKKLEYCGELGTFSYYLKKRENTYYIYRKNDSPAAIAIWKHIVSGLKEDAKFKFELTDWEEEFLHIHRARRDRRNYGDLKEQLEKNSCFEEPIEKGKDTFFSIFLEYENIENDPKKYLGMTSRYFTKNWIFQIFVEPSILDWLDDYNFYKVIEDKVNFEKVGVDKTQNLDRRSILKNYFSSYIDENVVKSLLVQENIKNVTKLEPKKHFPLSRGEAIRFKYELS</sequence>
<gene>
    <name evidence="1" type="ORF">AKJ43_01900</name>
</gene>